<keyword evidence="5" id="KW-1185">Reference proteome</keyword>
<dbReference type="Gene3D" id="3.30.1370.10">
    <property type="entry name" value="K Homology domain, type 1"/>
    <property type="match status" value="1"/>
</dbReference>
<evidence type="ECO:0000313" key="4">
    <source>
        <dbReference type="EnsemblMetazoa" id="RPRC001420-PA"/>
    </source>
</evidence>
<dbReference type="GO" id="GO:0000381">
    <property type="term" value="P:regulation of alternative mRNA splicing, via spliceosome"/>
    <property type="evidence" value="ECO:0007669"/>
    <property type="project" value="TreeGrafter"/>
</dbReference>
<evidence type="ECO:0000256" key="2">
    <source>
        <dbReference type="SAM" id="MobiDB-lite"/>
    </source>
</evidence>
<dbReference type="EMBL" id="ACPB03005101">
    <property type="status" value="NOT_ANNOTATED_CDS"/>
    <property type="molecule type" value="Genomic_DNA"/>
</dbReference>
<dbReference type="OMA" id="NRAGSHH"/>
<feature type="compositionally biased region" description="Low complexity" evidence="2">
    <location>
        <begin position="343"/>
        <end position="358"/>
    </location>
</feature>
<dbReference type="STRING" id="13249.T1HBK8"/>
<feature type="region of interest" description="Disordered" evidence="2">
    <location>
        <begin position="269"/>
        <end position="358"/>
    </location>
</feature>
<dbReference type="eggNOG" id="KOG1588">
    <property type="taxonomic scope" value="Eukaryota"/>
</dbReference>
<organism evidence="4 5">
    <name type="scientific">Rhodnius prolixus</name>
    <name type="common">Triatomid bug</name>
    <dbReference type="NCBI Taxonomy" id="13249"/>
    <lineage>
        <taxon>Eukaryota</taxon>
        <taxon>Metazoa</taxon>
        <taxon>Ecdysozoa</taxon>
        <taxon>Arthropoda</taxon>
        <taxon>Hexapoda</taxon>
        <taxon>Insecta</taxon>
        <taxon>Pterygota</taxon>
        <taxon>Neoptera</taxon>
        <taxon>Paraneoptera</taxon>
        <taxon>Hemiptera</taxon>
        <taxon>Heteroptera</taxon>
        <taxon>Panheteroptera</taxon>
        <taxon>Cimicomorpha</taxon>
        <taxon>Reduviidae</taxon>
        <taxon>Triatominae</taxon>
        <taxon>Rhodnius</taxon>
    </lineage>
</organism>
<dbReference type="InterPro" id="IPR045071">
    <property type="entry name" value="BBP-like"/>
</dbReference>
<dbReference type="InterPro" id="IPR055256">
    <property type="entry name" value="KH_1_KHDC4/BBP-like"/>
</dbReference>
<evidence type="ECO:0000313" key="5">
    <source>
        <dbReference type="Proteomes" id="UP000015103"/>
    </source>
</evidence>
<dbReference type="Proteomes" id="UP000015103">
    <property type="component" value="Unassembled WGS sequence"/>
</dbReference>
<dbReference type="PANTHER" id="PTHR11208">
    <property type="entry name" value="RNA-BINDING PROTEIN RELATED"/>
    <property type="match status" value="1"/>
</dbReference>
<dbReference type="EnsemblMetazoa" id="RPRC001420-RA">
    <property type="protein sequence ID" value="RPRC001420-PA"/>
    <property type="gene ID" value="RPRC001420"/>
</dbReference>
<dbReference type="Pfam" id="PF22675">
    <property type="entry name" value="KH-I_KHDC4-BBP"/>
    <property type="match status" value="1"/>
</dbReference>
<dbReference type="GO" id="GO:0005634">
    <property type="term" value="C:nucleus"/>
    <property type="evidence" value="ECO:0007669"/>
    <property type="project" value="TreeGrafter"/>
</dbReference>
<dbReference type="CDD" id="cd22384">
    <property type="entry name" value="KH-I_KHDRBS"/>
    <property type="match status" value="1"/>
</dbReference>
<name>T1HBK8_RHOPR</name>
<dbReference type="HOGENOM" id="CLU_034976_3_0_1"/>
<accession>T1HBK8</accession>
<feature type="region of interest" description="Disordered" evidence="2">
    <location>
        <begin position="205"/>
        <end position="256"/>
    </location>
</feature>
<dbReference type="SUPFAM" id="SSF54791">
    <property type="entry name" value="Eukaryotic type KH-domain (KH-domain type I)"/>
    <property type="match status" value="1"/>
</dbReference>
<feature type="domain" description="K Homology" evidence="3">
    <location>
        <begin position="87"/>
        <end position="189"/>
    </location>
</feature>
<reference evidence="4" key="1">
    <citation type="submission" date="2015-05" db="UniProtKB">
        <authorList>
            <consortium name="EnsemblMetazoa"/>
        </authorList>
    </citation>
    <scope>IDENTIFICATION</scope>
</reference>
<keyword evidence="1" id="KW-0694">RNA-binding</keyword>
<sequence length="358" mass="39130">MTNVKTENVFLTDLEMDTNEEMNNSITTDNSKSNEYIKELMKEKNCIDPNECPNAMRLLEEEVKNAQLKNKSTKDSRYVDIYREKPVKVVVKVLVPVKEHPRFNFVGKLLGPKGNSLKRLQDETMTKMAILGRGSMRDKSKEDECRATLDPKYSHLTEELHVEVAALAPAPEAHARVSLALVELKKYLVPDSNDEIRMEQLREMEASGVLPGSMRASRGGPPPPRREPPPLRPPPLGPGMGAAPPMGGPRGAPNTTKNKVLSILDRARMAMDPLPPPPPAYPDYDDPAAYGQPAPHGFDYNGGGPDYYEGGYSETNTAGGRWKGYKPGGVTSGPLGSGGGPTRYGPAARPSPYARPAK</sequence>
<dbReference type="VEuPathDB" id="VectorBase:RPRC001420"/>
<proteinExistence type="predicted"/>
<dbReference type="FunCoup" id="T1HBK8">
    <property type="interactions" value="1578"/>
</dbReference>
<evidence type="ECO:0000256" key="1">
    <source>
        <dbReference type="ARBA" id="ARBA00022884"/>
    </source>
</evidence>
<protein>
    <submittedName>
        <fullName evidence="4">KH domain-containing protein</fullName>
    </submittedName>
</protein>
<dbReference type="GO" id="GO:0003729">
    <property type="term" value="F:mRNA binding"/>
    <property type="evidence" value="ECO:0007669"/>
    <property type="project" value="TreeGrafter"/>
</dbReference>
<dbReference type="SMART" id="SM00322">
    <property type="entry name" value="KH"/>
    <property type="match status" value="1"/>
</dbReference>
<dbReference type="InterPro" id="IPR036612">
    <property type="entry name" value="KH_dom_type_1_sf"/>
</dbReference>
<evidence type="ECO:0000259" key="3">
    <source>
        <dbReference type="SMART" id="SM00322"/>
    </source>
</evidence>
<dbReference type="AlphaFoldDB" id="T1HBK8"/>
<dbReference type="InParanoid" id="T1HBK8"/>
<dbReference type="PANTHER" id="PTHR11208:SF42">
    <property type="entry name" value="QUAKING RELATED 54B, ISOFORM E"/>
    <property type="match status" value="1"/>
</dbReference>
<feature type="compositionally biased region" description="Gly residues" evidence="2">
    <location>
        <begin position="326"/>
        <end position="342"/>
    </location>
</feature>
<dbReference type="InterPro" id="IPR004087">
    <property type="entry name" value="KH_dom"/>
</dbReference>